<feature type="compositionally biased region" description="Polar residues" evidence="1">
    <location>
        <begin position="45"/>
        <end position="55"/>
    </location>
</feature>
<sequence length="677" mass="76128">MYTGLGPHLITIPVGLWMTWNASVDATWPESSSRPPRPWALVNAGDTSNLSRAPPQEHQSIAVQMSALPSANPRLRVRPEPMTGRTFMFNFFGKDEKQAPSPVSTDLALAIRPEPMPGRLVVSDVPGNACGQGDDISGPSTDLCLATRPSQDARVISDGIDSASFDLSQSDVAAADPLTIPSLGPTSVACNDAGKTVNDATSTSNHPNSIEPLIGNNPNFIPPPLYHQQLHSDSKLHHQRRPINDHGDYQTPEGQDSSVYTRSGQKTFPVSWFTERGLNPWSMFPRIDRAPDQQQTLNGNTEASPLPRGMNGAVSEGFSKNKEIMPDGSSSKRAICLSPHRPSDADADIQSRPAKRREIDQLLTESRIQSPSIPTGIQIGHEDPSAPVKQTLSEIIQFNVASFRDSSSEHLINPFFERRISRMNARIMSICQGDQIKIPIMKPSRVCLFLRGYSYSKSKMLSDRLNKERRYGRSIVETEYGKYVRKIEHLAVAHIEEHQEHWFKFWKERTQIDFEEILLHQASRIIDSRIARRNLVLLLSHIDMVGTILENFCSKSSKGLPDCGAKLLQEAAEFFKAPVDQSSSSQAHRFEIPSLQEHDIFTKSENKNDHYKEAMDWVWEQMGAFITQSKEDQLKEILVPAVRKYQPNRVFFRDVFTYTIVQRTQKLRSYLHQDNKI</sequence>
<feature type="region of interest" description="Disordered" evidence="1">
    <location>
        <begin position="27"/>
        <end position="55"/>
    </location>
</feature>
<gene>
    <name evidence="3" type="ORF">PSTG_11194</name>
</gene>
<feature type="compositionally biased region" description="Polar residues" evidence="1">
    <location>
        <begin position="252"/>
        <end position="263"/>
    </location>
</feature>
<feature type="signal peptide" evidence="2">
    <location>
        <begin position="1"/>
        <end position="26"/>
    </location>
</feature>
<dbReference type="Proteomes" id="UP000054564">
    <property type="component" value="Unassembled WGS sequence"/>
</dbReference>
<feature type="chain" id="PRO_5005549617" evidence="2">
    <location>
        <begin position="27"/>
        <end position="677"/>
    </location>
</feature>
<keyword evidence="2" id="KW-0732">Signal</keyword>
<proteinExistence type="predicted"/>
<protein>
    <submittedName>
        <fullName evidence="3">Uncharacterized protein</fullName>
    </submittedName>
</protein>
<evidence type="ECO:0000313" key="3">
    <source>
        <dbReference type="EMBL" id="KNE95482.1"/>
    </source>
</evidence>
<feature type="compositionally biased region" description="Basic and acidic residues" evidence="1">
    <location>
        <begin position="230"/>
        <end position="248"/>
    </location>
</feature>
<organism evidence="3 4">
    <name type="scientific">Puccinia striiformis f. sp. tritici PST-78</name>
    <dbReference type="NCBI Taxonomy" id="1165861"/>
    <lineage>
        <taxon>Eukaryota</taxon>
        <taxon>Fungi</taxon>
        <taxon>Dikarya</taxon>
        <taxon>Basidiomycota</taxon>
        <taxon>Pucciniomycotina</taxon>
        <taxon>Pucciniomycetes</taxon>
        <taxon>Pucciniales</taxon>
        <taxon>Pucciniaceae</taxon>
        <taxon>Puccinia</taxon>
    </lineage>
</organism>
<feature type="region of interest" description="Disordered" evidence="1">
    <location>
        <begin position="199"/>
        <end position="263"/>
    </location>
</feature>
<evidence type="ECO:0000256" key="2">
    <source>
        <dbReference type="SAM" id="SignalP"/>
    </source>
</evidence>
<accession>A0A0L0V885</accession>
<evidence type="ECO:0000313" key="4">
    <source>
        <dbReference type="Proteomes" id="UP000054564"/>
    </source>
</evidence>
<dbReference type="EMBL" id="AJIL01000096">
    <property type="protein sequence ID" value="KNE95482.1"/>
    <property type="molecule type" value="Genomic_DNA"/>
</dbReference>
<evidence type="ECO:0000256" key="1">
    <source>
        <dbReference type="SAM" id="MobiDB-lite"/>
    </source>
</evidence>
<keyword evidence="4" id="KW-1185">Reference proteome</keyword>
<feature type="region of interest" description="Disordered" evidence="1">
    <location>
        <begin position="324"/>
        <end position="349"/>
    </location>
</feature>
<name>A0A0L0V885_9BASI</name>
<comment type="caution">
    <text evidence="3">The sequence shown here is derived from an EMBL/GenBank/DDBJ whole genome shotgun (WGS) entry which is preliminary data.</text>
</comment>
<dbReference type="AlphaFoldDB" id="A0A0L0V885"/>
<reference evidence="4" key="1">
    <citation type="submission" date="2014-03" db="EMBL/GenBank/DDBJ databases">
        <title>The Genome Sequence of Puccinia striiformis f. sp. tritici PST-78.</title>
        <authorList>
            <consortium name="The Broad Institute Genome Sequencing Platform"/>
            <person name="Cuomo C."/>
            <person name="Hulbert S."/>
            <person name="Chen X."/>
            <person name="Walker B."/>
            <person name="Young S.K."/>
            <person name="Zeng Q."/>
            <person name="Gargeya S."/>
            <person name="Fitzgerald M."/>
            <person name="Haas B."/>
            <person name="Abouelleil A."/>
            <person name="Alvarado L."/>
            <person name="Arachchi H.M."/>
            <person name="Berlin A.M."/>
            <person name="Chapman S.B."/>
            <person name="Goldberg J."/>
            <person name="Griggs A."/>
            <person name="Gujja S."/>
            <person name="Hansen M."/>
            <person name="Howarth C."/>
            <person name="Imamovic A."/>
            <person name="Larimer J."/>
            <person name="McCowan C."/>
            <person name="Montmayeur A."/>
            <person name="Murphy C."/>
            <person name="Neiman D."/>
            <person name="Pearson M."/>
            <person name="Priest M."/>
            <person name="Roberts A."/>
            <person name="Saif S."/>
            <person name="Shea T."/>
            <person name="Sisk P."/>
            <person name="Sykes S."/>
            <person name="Wortman J."/>
            <person name="Nusbaum C."/>
            <person name="Birren B."/>
        </authorList>
    </citation>
    <scope>NUCLEOTIDE SEQUENCE [LARGE SCALE GENOMIC DNA]</scope>
    <source>
        <strain evidence="4">race PST-78</strain>
    </source>
</reference>
<feature type="compositionally biased region" description="Polar residues" evidence="1">
    <location>
        <begin position="199"/>
        <end position="208"/>
    </location>
</feature>